<dbReference type="SUPFAM" id="SSF51726">
    <property type="entry name" value="UROD/MetE-like"/>
    <property type="match status" value="1"/>
</dbReference>
<dbReference type="InterPro" id="IPR052024">
    <property type="entry name" value="Methanogen_methyltrans"/>
</dbReference>
<dbReference type="Pfam" id="PF01208">
    <property type="entry name" value="URO-D"/>
    <property type="match status" value="1"/>
</dbReference>
<protein>
    <recommendedName>
        <fullName evidence="1">Uroporphyrinogen decarboxylase (URO-D) domain-containing protein</fullName>
    </recommendedName>
</protein>
<evidence type="ECO:0000313" key="2">
    <source>
        <dbReference type="EMBL" id="GAH60097.1"/>
    </source>
</evidence>
<dbReference type="PANTHER" id="PTHR47099">
    <property type="entry name" value="METHYLCOBAMIDE:COM METHYLTRANSFERASE MTBA"/>
    <property type="match status" value="1"/>
</dbReference>
<dbReference type="Gene3D" id="3.20.20.210">
    <property type="match status" value="1"/>
</dbReference>
<dbReference type="InterPro" id="IPR038071">
    <property type="entry name" value="UROD/MetE-like_sf"/>
</dbReference>
<evidence type="ECO:0000259" key="1">
    <source>
        <dbReference type="Pfam" id="PF01208"/>
    </source>
</evidence>
<gene>
    <name evidence="2" type="ORF">S03H2_35032</name>
</gene>
<proteinExistence type="predicted"/>
<sequence length="232" mass="25940">MLSERDMLRGIDELTEKVRERIASEPMTPLERLRMSSRFEEPDRVPILLQIHEHAAKLAGLTVKDICTSPVAHVYTQLMALERYGHDLPCAFADVYNIEAEALGCQLRYPGETFPEIVERAVKKKTDLAKLKIPDGTRDGRMPWVLEVNDILGEKLGDVMGIYGAVSAPFSIAANLRGFEQLLADVYEDPDFVHALMEFVTEVVVSFGKLQIERGAMSTTLIDAWAAPPLLN</sequence>
<reference evidence="2" key="1">
    <citation type="journal article" date="2014" name="Front. Microbiol.">
        <title>High frequency of phylogenetically diverse reductive dehalogenase-homologous genes in deep subseafloor sedimentary metagenomes.</title>
        <authorList>
            <person name="Kawai M."/>
            <person name="Futagami T."/>
            <person name="Toyoda A."/>
            <person name="Takaki Y."/>
            <person name="Nishi S."/>
            <person name="Hori S."/>
            <person name="Arai W."/>
            <person name="Tsubouchi T."/>
            <person name="Morono Y."/>
            <person name="Uchiyama I."/>
            <person name="Ito T."/>
            <person name="Fujiyama A."/>
            <person name="Inagaki F."/>
            <person name="Takami H."/>
        </authorList>
    </citation>
    <scope>NUCLEOTIDE SEQUENCE</scope>
    <source>
        <strain evidence="2">Expedition CK06-06</strain>
    </source>
</reference>
<comment type="caution">
    <text evidence="2">The sequence shown here is derived from an EMBL/GenBank/DDBJ whole genome shotgun (WGS) entry which is preliminary data.</text>
</comment>
<feature type="non-terminal residue" evidence="2">
    <location>
        <position position="232"/>
    </location>
</feature>
<dbReference type="AlphaFoldDB" id="X1GSF9"/>
<dbReference type="EMBL" id="BARU01021405">
    <property type="protein sequence ID" value="GAH60097.1"/>
    <property type="molecule type" value="Genomic_DNA"/>
</dbReference>
<feature type="domain" description="Uroporphyrinogen decarboxylase (URO-D)" evidence="1">
    <location>
        <begin position="31"/>
        <end position="226"/>
    </location>
</feature>
<name>X1GSF9_9ZZZZ</name>
<dbReference type="InterPro" id="IPR000257">
    <property type="entry name" value="Uroporphyrinogen_deCOase"/>
</dbReference>
<accession>X1GSF9</accession>
<organism evidence="2">
    <name type="scientific">marine sediment metagenome</name>
    <dbReference type="NCBI Taxonomy" id="412755"/>
    <lineage>
        <taxon>unclassified sequences</taxon>
        <taxon>metagenomes</taxon>
        <taxon>ecological metagenomes</taxon>
    </lineage>
</organism>
<dbReference type="GO" id="GO:0004853">
    <property type="term" value="F:uroporphyrinogen decarboxylase activity"/>
    <property type="evidence" value="ECO:0007669"/>
    <property type="project" value="InterPro"/>
</dbReference>
<dbReference type="PANTHER" id="PTHR47099:SF1">
    <property type="entry name" value="METHYLCOBAMIDE:COM METHYLTRANSFERASE MTBA"/>
    <property type="match status" value="1"/>
</dbReference>
<dbReference type="GO" id="GO:0006779">
    <property type="term" value="P:porphyrin-containing compound biosynthetic process"/>
    <property type="evidence" value="ECO:0007669"/>
    <property type="project" value="InterPro"/>
</dbReference>